<evidence type="ECO:0000313" key="9">
    <source>
        <dbReference type="EMBL" id="MBS4883444.1"/>
    </source>
</evidence>
<dbReference type="Pfam" id="PF00528">
    <property type="entry name" value="BPD_transp_1"/>
    <property type="match status" value="1"/>
</dbReference>
<dbReference type="Proteomes" id="UP000284868">
    <property type="component" value="Unassembled WGS sequence"/>
</dbReference>
<dbReference type="GO" id="GO:0005886">
    <property type="term" value="C:plasma membrane"/>
    <property type="evidence" value="ECO:0007669"/>
    <property type="project" value="UniProtKB-SubCell"/>
</dbReference>
<dbReference type="OrthoDB" id="24153at2"/>
<dbReference type="PANTHER" id="PTHR43163">
    <property type="entry name" value="DIPEPTIDE TRANSPORT SYSTEM PERMEASE PROTEIN DPPB-RELATED"/>
    <property type="match status" value="1"/>
</dbReference>
<dbReference type="CDD" id="cd06261">
    <property type="entry name" value="TM_PBP2"/>
    <property type="match status" value="1"/>
</dbReference>
<sequence>MVKYIFKRLINLIPVVFIISVVIFGTVKAMPGDPVNAYLGAGSRATEAQKDSIRREWGLDRPLPEQYVTWVKNMVTKGDLGQSTKFKQPVADIIGEYVWNTFLLNVVALIIGIALSIPIGIRQAVKKFSKFDNFWTVFSLLGVSVPTFFFALLLVFYIAIPTGALPVSGMRDASMALIGYDNIFQEIADVAVHMILPVTVLAFSNFATFSRYVRSAMIDVINQDYVRTARAKGLKEKVVIYRHAFKNAMIPLVTLLGLYIPSLFSGAMILESVFAWPGLGKILVDAITNQDQAIMQACLLFSAILMVLGNLLSDVLYSVVDPRVKVE</sequence>
<comment type="similarity">
    <text evidence="7">Belongs to the binding-protein-dependent transport system permease family.</text>
</comment>
<feature type="transmembrane region" description="Helical" evidence="7">
    <location>
        <begin position="190"/>
        <end position="209"/>
    </location>
</feature>
<reference evidence="9" key="2">
    <citation type="submission" date="2021-02" db="EMBL/GenBank/DDBJ databases">
        <title>Infant gut strain persistence is associated with maternal origin, phylogeny, and functional potential including surface adhesion and iron acquisition.</title>
        <authorList>
            <person name="Lou Y.C."/>
        </authorList>
    </citation>
    <scope>NUCLEOTIDE SEQUENCE</scope>
    <source>
        <strain evidence="9">L3_108_103G1_dasL3_108_103G1_concoct_2</strain>
    </source>
</reference>
<evidence type="ECO:0000313" key="11">
    <source>
        <dbReference type="Proteomes" id="UP000284868"/>
    </source>
</evidence>
<keyword evidence="2 7" id="KW-0813">Transport</keyword>
<name>A0A415P9J2_9FIRM</name>
<evidence type="ECO:0000256" key="2">
    <source>
        <dbReference type="ARBA" id="ARBA00022448"/>
    </source>
</evidence>
<gene>
    <name evidence="10" type="ORF">DWZ83_07365</name>
    <name evidence="9" type="ORF">KHZ85_01610</name>
</gene>
<dbReference type="EMBL" id="QRPK01000038">
    <property type="protein sequence ID" value="RHM09327.1"/>
    <property type="molecule type" value="Genomic_DNA"/>
</dbReference>
<feature type="transmembrane region" description="Helical" evidence="7">
    <location>
        <begin position="294"/>
        <end position="317"/>
    </location>
</feature>
<keyword evidence="11" id="KW-1185">Reference proteome</keyword>
<dbReference type="RefSeq" id="WP_004797517.1">
    <property type="nucleotide sequence ID" value="NZ_CABKNA010000016.1"/>
</dbReference>
<feature type="domain" description="ABC transmembrane type-1" evidence="8">
    <location>
        <begin position="98"/>
        <end position="317"/>
    </location>
</feature>
<keyword evidence="6 7" id="KW-0472">Membrane</keyword>
<dbReference type="InterPro" id="IPR035906">
    <property type="entry name" value="MetI-like_sf"/>
</dbReference>
<dbReference type="PANTHER" id="PTHR43163:SF6">
    <property type="entry name" value="DIPEPTIDE TRANSPORT SYSTEM PERMEASE PROTEIN DPPB-RELATED"/>
    <property type="match status" value="1"/>
</dbReference>
<dbReference type="Pfam" id="PF19300">
    <property type="entry name" value="BPD_transp_1_N"/>
    <property type="match status" value="1"/>
</dbReference>
<dbReference type="InterPro" id="IPR000515">
    <property type="entry name" value="MetI-like"/>
</dbReference>
<dbReference type="Proteomes" id="UP000753219">
    <property type="component" value="Unassembled WGS sequence"/>
</dbReference>
<comment type="caution">
    <text evidence="10">The sequence shown here is derived from an EMBL/GenBank/DDBJ whole genome shotgun (WGS) entry which is preliminary data.</text>
</comment>
<evidence type="ECO:0000256" key="4">
    <source>
        <dbReference type="ARBA" id="ARBA00022692"/>
    </source>
</evidence>
<evidence type="ECO:0000256" key="6">
    <source>
        <dbReference type="ARBA" id="ARBA00023136"/>
    </source>
</evidence>
<feature type="transmembrane region" description="Helical" evidence="7">
    <location>
        <begin position="97"/>
        <end position="121"/>
    </location>
</feature>
<evidence type="ECO:0000256" key="5">
    <source>
        <dbReference type="ARBA" id="ARBA00022989"/>
    </source>
</evidence>
<feature type="transmembrane region" description="Helical" evidence="7">
    <location>
        <begin position="252"/>
        <end position="274"/>
    </location>
</feature>
<keyword evidence="4 7" id="KW-0812">Transmembrane</keyword>
<feature type="transmembrane region" description="Helical" evidence="7">
    <location>
        <begin position="12"/>
        <end position="30"/>
    </location>
</feature>
<dbReference type="Gene3D" id="1.10.3720.10">
    <property type="entry name" value="MetI-like"/>
    <property type="match status" value="1"/>
</dbReference>
<evidence type="ECO:0000256" key="7">
    <source>
        <dbReference type="RuleBase" id="RU363032"/>
    </source>
</evidence>
<organism evidence="10 11">
    <name type="scientific">Amedibacillus dolichus</name>
    <dbReference type="NCBI Taxonomy" id="31971"/>
    <lineage>
        <taxon>Bacteria</taxon>
        <taxon>Bacillati</taxon>
        <taxon>Bacillota</taxon>
        <taxon>Erysipelotrichia</taxon>
        <taxon>Erysipelotrichales</taxon>
        <taxon>Erysipelotrichaceae</taxon>
        <taxon>Amedibacillus</taxon>
    </lineage>
</organism>
<dbReference type="GeneID" id="92792478"/>
<proteinExistence type="inferred from homology"/>
<protein>
    <submittedName>
        <fullName evidence="10">ABC transporter permease</fullName>
    </submittedName>
</protein>
<evidence type="ECO:0000259" key="8">
    <source>
        <dbReference type="PROSITE" id="PS50928"/>
    </source>
</evidence>
<dbReference type="PROSITE" id="PS50928">
    <property type="entry name" value="ABC_TM1"/>
    <property type="match status" value="1"/>
</dbReference>
<dbReference type="GO" id="GO:0055085">
    <property type="term" value="P:transmembrane transport"/>
    <property type="evidence" value="ECO:0007669"/>
    <property type="project" value="InterPro"/>
</dbReference>
<dbReference type="SUPFAM" id="SSF161098">
    <property type="entry name" value="MetI-like"/>
    <property type="match status" value="1"/>
</dbReference>
<dbReference type="InterPro" id="IPR045621">
    <property type="entry name" value="BPD_transp_1_N"/>
</dbReference>
<accession>A0A415P9J2</accession>
<comment type="subcellular location">
    <subcellularLocation>
        <location evidence="1 7">Cell membrane</location>
        <topology evidence="1 7">Multi-pass membrane protein</topology>
    </subcellularLocation>
</comment>
<keyword evidence="3" id="KW-1003">Cell membrane</keyword>
<dbReference type="AlphaFoldDB" id="A0A415P9J2"/>
<keyword evidence="5 7" id="KW-1133">Transmembrane helix</keyword>
<reference evidence="10 11" key="1">
    <citation type="submission" date="2018-08" db="EMBL/GenBank/DDBJ databases">
        <title>A genome reference for cultivated species of the human gut microbiota.</title>
        <authorList>
            <person name="Zou Y."/>
            <person name="Xue W."/>
            <person name="Luo G."/>
        </authorList>
    </citation>
    <scope>NUCLEOTIDE SEQUENCE [LARGE SCALE GENOMIC DNA]</scope>
    <source>
        <strain evidence="10 11">AF35-6BH</strain>
    </source>
</reference>
<evidence type="ECO:0000256" key="1">
    <source>
        <dbReference type="ARBA" id="ARBA00004651"/>
    </source>
</evidence>
<evidence type="ECO:0000313" key="10">
    <source>
        <dbReference type="EMBL" id="RHM09327.1"/>
    </source>
</evidence>
<evidence type="ECO:0000256" key="3">
    <source>
        <dbReference type="ARBA" id="ARBA00022475"/>
    </source>
</evidence>
<feature type="transmembrane region" description="Helical" evidence="7">
    <location>
        <begin position="133"/>
        <end position="160"/>
    </location>
</feature>
<dbReference type="EMBL" id="JAGZMZ010000003">
    <property type="protein sequence ID" value="MBS4883444.1"/>
    <property type="molecule type" value="Genomic_DNA"/>
</dbReference>